<dbReference type="Pfam" id="PF01850">
    <property type="entry name" value="PIN"/>
    <property type="match status" value="1"/>
</dbReference>
<dbReference type="CDD" id="cd18683">
    <property type="entry name" value="PIN_VapC-like"/>
    <property type="match status" value="1"/>
</dbReference>
<evidence type="ECO:0000259" key="1">
    <source>
        <dbReference type="Pfam" id="PF01850"/>
    </source>
</evidence>
<keyword evidence="3" id="KW-1185">Reference proteome</keyword>
<feature type="domain" description="PIN" evidence="1">
    <location>
        <begin position="4"/>
        <end position="122"/>
    </location>
</feature>
<dbReference type="EMBL" id="JACHBI010000002">
    <property type="protein sequence ID" value="MBB5572865.1"/>
    <property type="molecule type" value="Genomic_DNA"/>
</dbReference>
<dbReference type="InterPro" id="IPR029060">
    <property type="entry name" value="PIN-like_dom_sf"/>
</dbReference>
<dbReference type="PANTHER" id="PTHR39664:SF2">
    <property type="entry name" value="NUCLEIC ACID-BINDING PROTEIN, CONTAINING PIN DOMAIN-RELATED"/>
    <property type="match status" value="1"/>
</dbReference>
<name>A0A7W8XP92_9HYPH</name>
<comment type="caution">
    <text evidence="2">The sequence shown here is derived from an EMBL/GenBank/DDBJ whole genome shotgun (WGS) entry which is preliminary data.</text>
</comment>
<sequence length="132" mass="14996">MIGIDTNVLLRFILADDPAQLEVARRFINQRSMADPAFISLLVFAEVCWVLRRRYKYGNEVIAAAFRQLLAAEELIFEDEYYIDELIADDAPLNFDLSDHVVAHIAARNGCAKTVTFDEKAAKRIPGMEFLT</sequence>
<reference evidence="2 3" key="1">
    <citation type="submission" date="2020-08" db="EMBL/GenBank/DDBJ databases">
        <title>Genomic Encyclopedia of Type Strains, Phase IV (KMG-V): Genome sequencing to study the core and pangenomes of soil and plant-associated prokaryotes.</title>
        <authorList>
            <person name="Whitman W."/>
        </authorList>
    </citation>
    <scope>NUCLEOTIDE SEQUENCE [LARGE SCALE GENOMIC DNA]</scope>
    <source>
        <strain evidence="2 3">SEMIA 4064</strain>
    </source>
</reference>
<gene>
    <name evidence="2" type="ORF">GGD50_001469</name>
</gene>
<proteinExistence type="predicted"/>
<dbReference type="Proteomes" id="UP000549882">
    <property type="component" value="Unassembled WGS sequence"/>
</dbReference>
<dbReference type="AlphaFoldDB" id="A0A7W8XP92"/>
<evidence type="ECO:0000313" key="2">
    <source>
        <dbReference type="EMBL" id="MBB5572865.1"/>
    </source>
</evidence>
<accession>A0A7W8XP92</accession>
<dbReference type="SUPFAM" id="SSF88723">
    <property type="entry name" value="PIN domain-like"/>
    <property type="match status" value="1"/>
</dbReference>
<organism evidence="2 3">
    <name type="scientific">Rhizobium paranaense</name>
    <dbReference type="NCBI Taxonomy" id="1650438"/>
    <lineage>
        <taxon>Bacteria</taxon>
        <taxon>Pseudomonadati</taxon>
        <taxon>Pseudomonadota</taxon>
        <taxon>Alphaproteobacteria</taxon>
        <taxon>Hyphomicrobiales</taxon>
        <taxon>Rhizobiaceae</taxon>
        <taxon>Rhizobium/Agrobacterium group</taxon>
        <taxon>Rhizobium</taxon>
    </lineage>
</organism>
<protein>
    <submittedName>
        <fullName evidence="2">Putative nucleic-acid-binding protein</fullName>
    </submittedName>
</protein>
<dbReference type="PANTHER" id="PTHR39664">
    <property type="match status" value="1"/>
</dbReference>
<evidence type="ECO:0000313" key="3">
    <source>
        <dbReference type="Proteomes" id="UP000549882"/>
    </source>
</evidence>
<dbReference type="InterPro" id="IPR002716">
    <property type="entry name" value="PIN_dom"/>
</dbReference>
<dbReference type="RefSeq" id="WP_107109104.1">
    <property type="nucleotide sequence ID" value="NZ_JACHBI010000002.1"/>
</dbReference>
<dbReference type="Gene3D" id="3.40.50.1010">
    <property type="entry name" value="5'-nuclease"/>
    <property type="match status" value="1"/>
</dbReference>